<keyword evidence="8 17" id="KW-1133">Transmembrane helix</keyword>
<evidence type="ECO:0000313" key="20">
    <source>
        <dbReference type="Proteomes" id="UP001204833"/>
    </source>
</evidence>
<comment type="function">
    <text evidence="12">Component of the mitochondrial ribosome (mitoribosome), a dedicated translation machinery responsible for the synthesis of mitochondrial genome-encoded proteins, including at least some of the essential transmembrane subunits of the mitochondrial respiratory chain. The mitoribosomes are attached to the mitochondrial inner membrane and translation products are cotranslationally integrated into the membrane.</text>
</comment>
<keyword evidence="9" id="KW-0496">Mitochondrion</keyword>
<dbReference type="RefSeq" id="XP_051607275.1">
    <property type="nucleotide sequence ID" value="XM_051753727.1"/>
</dbReference>
<dbReference type="InterPro" id="IPR036823">
    <property type="entry name" value="Ribosomal_uS7_dom_sf"/>
</dbReference>
<dbReference type="CDD" id="cd14868">
    <property type="entry name" value="uS7_Mitochondria_Fungi"/>
    <property type="match status" value="1"/>
</dbReference>
<dbReference type="InterPro" id="IPR007992">
    <property type="entry name" value="CybS"/>
</dbReference>
<feature type="transmembrane region" description="Helical" evidence="17">
    <location>
        <begin position="93"/>
        <end position="110"/>
    </location>
</feature>
<keyword evidence="15" id="KW-0408">Iron</keyword>
<dbReference type="GO" id="GO:0046872">
    <property type="term" value="F:metal ion binding"/>
    <property type="evidence" value="ECO:0007669"/>
    <property type="project" value="UniProtKB-KW"/>
</dbReference>
<evidence type="ECO:0000256" key="17">
    <source>
        <dbReference type="SAM" id="Phobius"/>
    </source>
</evidence>
<evidence type="ECO:0000256" key="2">
    <source>
        <dbReference type="ARBA" id="ARBA00007151"/>
    </source>
</evidence>
<comment type="caution">
    <text evidence="19">The sequence shown here is derived from an EMBL/GenBank/DDBJ whole genome shotgun (WGS) entry which is preliminary data.</text>
</comment>
<keyword evidence="10 17" id="KW-0472">Membrane</keyword>
<evidence type="ECO:0000256" key="12">
    <source>
        <dbReference type="ARBA" id="ARBA00037226"/>
    </source>
</evidence>
<dbReference type="CDD" id="cd03496">
    <property type="entry name" value="SQR_TypeC_CybS"/>
    <property type="match status" value="1"/>
</dbReference>
<keyword evidence="5" id="KW-0999">Mitochondrion inner membrane</keyword>
<keyword evidence="6" id="KW-0809">Transit peptide</keyword>
<keyword evidence="15" id="KW-0479">Metal-binding</keyword>
<dbReference type="Gene3D" id="1.10.455.10">
    <property type="entry name" value="Ribosomal protein S7 domain"/>
    <property type="match status" value="1"/>
</dbReference>
<dbReference type="InterPro" id="IPR023798">
    <property type="entry name" value="Ribosomal_uS7_dom"/>
</dbReference>
<dbReference type="InterPro" id="IPR000235">
    <property type="entry name" value="Ribosomal_uS7"/>
</dbReference>
<dbReference type="Gene3D" id="1.20.1300.10">
    <property type="entry name" value="Fumarate reductase/succinate dehydrogenase, transmembrane subunit"/>
    <property type="match status" value="1"/>
</dbReference>
<dbReference type="InterPro" id="IPR034804">
    <property type="entry name" value="SQR/QFR_C/D"/>
</dbReference>
<evidence type="ECO:0000256" key="13">
    <source>
        <dbReference type="ARBA" id="ARBA00039306"/>
    </source>
</evidence>
<feature type="compositionally biased region" description="Basic and acidic residues" evidence="16">
    <location>
        <begin position="441"/>
        <end position="453"/>
    </location>
</feature>
<organism evidence="19 20">
    <name type="scientific">Candida theae</name>
    <dbReference type="NCBI Taxonomy" id="1198502"/>
    <lineage>
        <taxon>Eukaryota</taxon>
        <taxon>Fungi</taxon>
        <taxon>Dikarya</taxon>
        <taxon>Ascomycota</taxon>
        <taxon>Saccharomycotina</taxon>
        <taxon>Pichiomycetes</taxon>
        <taxon>Debaryomycetaceae</taxon>
        <taxon>Candida/Lodderomyces clade</taxon>
        <taxon>Candida</taxon>
    </lineage>
</organism>
<feature type="binding site" description="axial binding residue" evidence="15">
    <location>
        <position position="105"/>
    </location>
    <ligand>
        <name>heme b</name>
        <dbReference type="ChEBI" id="CHEBI:60344"/>
        <note>ligand shared with SDHC</note>
    </ligand>
    <ligandPart>
        <name>Fe</name>
        <dbReference type="ChEBI" id="CHEBI:18248"/>
    </ligandPart>
</feature>
<feature type="region of interest" description="Disordered" evidence="16">
    <location>
        <begin position="174"/>
        <end position="197"/>
    </location>
</feature>
<dbReference type="Pfam" id="PF00177">
    <property type="entry name" value="Ribosomal_S7"/>
    <property type="match status" value="1"/>
</dbReference>
<dbReference type="GeneID" id="76152282"/>
<comment type="subcellular location">
    <subcellularLocation>
        <location evidence="1">Mitochondrion inner membrane</location>
        <topology evidence="1">Multi-pass membrane protein</topology>
    </subcellularLocation>
</comment>
<feature type="region of interest" description="Disordered" evidence="16">
    <location>
        <begin position="335"/>
        <end position="357"/>
    </location>
</feature>
<dbReference type="InterPro" id="IPR047988">
    <property type="entry name" value="Ribosomal_uS7m_fungi"/>
</dbReference>
<proteinExistence type="inferred from homology"/>
<dbReference type="GO" id="GO:0005743">
    <property type="term" value="C:mitochondrial inner membrane"/>
    <property type="evidence" value="ECO:0007669"/>
    <property type="project" value="UniProtKB-SubCell"/>
</dbReference>
<dbReference type="Proteomes" id="UP001204833">
    <property type="component" value="Unassembled WGS sequence"/>
</dbReference>
<feature type="transmembrane region" description="Helical" evidence="17">
    <location>
        <begin position="122"/>
        <end position="146"/>
    </location>
</feature>
<keyword evidence="20" id="KW-1185">Reference proteome</keyword>
<keyword evidence="7" id="KW-0689">Ribosomal protein</keyword>
<keyword evidence="11" id="KW-0687">Ribonucleoprotein</keyword>
<evidence type="ECO:0000256" key="3">
    <source>
        <dbReference type="ARBA" id="ARBA00007294"/>
    </source>
</evidence>
<evidence type="ECO:0000256" key="8">
    <source>
        <dbReference type="ARBA" id="ARBA00022989"/>
    </source>
</evidence>
<dbReference type="GO" id="GO:0006412">
    <property type="term" value="P:translation"/>
    <property type="evidence" value="ECO:0007669"/>
    <property type="project" value="InterPro"/>
</dbReference>
<evidence type="ECO:0000256" key="1">
    <source>
        <dbReference type="ARBA" id="ARBA00004448"/>
    </source>
</evidence>
<name>A0AAD5FX41_9ASCO</name>
<evidence type="ECO:0000256" key="10">
    <source>
        <dbReference type="ARBA" id="ARBA00023136"/>
    </source>
</evidence>
<evidence type="ECO:0000256" key="6">
    <source>
        <dbReference type="ARBA" id="ARBA00022946"/>
    </source>
</evidence>
<evidence type="ECO:0000259" key="18">
    <source>
        <dbReference type="Pfam" id="PF00177"/>
    </source>
</evidence>
<evidence type="ECO:0000256" key="9">
    <source>
        <dbReference type="ARBA" id="ARBA00023128"/>
    </source>
</evidence>
<comment type="similarity">
    <text evidence="2">Belongs to the universal ribosomal protein uS7 family.</text>
</comment>
<sequence length="737" mass="84910">MLHPVTFKTSRSMLRPGILNFEKRSLRLMPNWSKFKPIEQPAGFVVDTVNEAYVPPNPNAYEGSNHWIYDRFVTTAMLPLVMVPFVAGVEYPVIDATFSTLVLFHSYAGFKSCIIDYIPKRVYGIWYGAACKLLAFGTCVAMYGIYILETANNGLFELIKSIWSSSIADHMSDSEYDNDAPKDGPKPYPQYATPEPVPRPRRIDLIGLDLPSISNSDDMKDDEGDVRYEVIEEPQYHVTRGLFIGNLRRPLNASHFQDYLRKLASESKDVHVRIDRAWLTRLRTHAIVLIGTEEGAEYMRAQLNGSIYPDEEEDARLREEFENREIERFEEETKRYEEDMERVGEEERANMRQPTEPREFVTDRIPLYVEYIPVKAINQWTFEEDKGPRNGKWKLEYVNRNDELVASHTLLNGEYIPRYVPPRRGGGRGGGRRFGGPPPRGYDRYRDGPDPYHRRGGPPLRTDSYVPGRSSRSDEPRRTDSYVPGSARYRSLLVPRIHSASVRLNSTISTPPSDPKPSTQKSLFTEIYPIDKDKVTEQDVDKWIDALKQLRKGKKVHETPEEIYLGQIVQPEQFVTNKFEPTLEQIEETYTYSNKQVPLKSDPTVENFINLVMRHGRKARAQKIVSRAFYIVQMKLRKDPIQVLKDTLDKLGPLVTTKSISTGVAKRRIVPIPLNERQRNRFAITWILEASKNRKSNDFAVRLAEELINAYEGKSSGYDKKAQMHKQATQQRAYISL</sequence>
<evidence type="ECO:0000256" key="4">
    <source>
        <dbReference type="ARBA" id="ARBA00022692"/>
    </source>
</evidence>
<dbReference type="AlphaFoldDB" id="A0AAD5FX41"/>
<feature type="region of interest" description="Disordered" evidence="16">
    <location>
        <begin position="416"/>
        <end position="486"/>
    </location>
</feature>
<feature type="domain" description="Small ribosomal subunit protein uS7" evidence="18">
    <location>
        <begin position="595"/>
        <end position="732"/>
    </location>
</feature>
<protein>
    <recommendedName>
        <fullName evidence="13">Small ribosomal subunit protein uS7m</fullName>
    </recommendedName>
</protein>
<evidence type="ECO:0000256" key="5">
    <source>
        <dbReference type="ARBA" id="ARBA00022792"/>
    </source>
</evidence>
<evidence type="ECO:0000256" key="14">
    <source>
        <dbReference type="PIRSR" id="PIRSR607992-1"/>
    </source>
</evidence>
<evidence type="ECO:0000256" key="15">
    <source>
        <dbReference type="PIRSR" id="PIRSR607992-2"/>
    </source>
</evidence>
<dbReference type="EMBL" id="JAIHNG010000153">
    <property type="protein sequence ID" value="KAI5950690.1"/>
    <property type="molecule type" value="Genomic_DNA"/>
</dbReference>
<evidence type="ECO:0000256" key="11">
    <source>
        <dbReference type="ARBA" id="ARBA00023274"/>
    </source>
</evidence>
<evidence type="ECO:0000256" key="16">
    <source>
        <dbReference type="SAM" id="MobiDB-lite"/>
    </source>
</evidence>
<accession>A0AAD5FX41</accession>
<evidence type="ECO:0000313" key="19">
    <source>
        <dbReference type="EMBL" id="KAI5950690.1"/>
    </source>
</evidence>
<reference evidence="19 20" key="1">
    <citation type="journal article" date="2022" name="DNA Res.">
        <title>Genome analysis of five recently described species of the CUG-Ser clade uncovers Candida theae as a new hybrid lineage with pathogenic potential in the Candida parapsilosis species complex.</title>
        <authorList>
            <person name="Mixao V."/>
            <person name="Del Olmo V."/>
            <person name="Hegedusova E."/>
            <person name="Saus E."/>
            <person name="Pryszcz L."/>
            <person name="Cillingova A."/>
            <person name="Nosek J."/>
            <person name="Gabaldon T."/>
        </authorList>
    </citation>
    <scope>NUCLEOTIDE SEQUENCE [LARGE SCALE GENOMIC DNA]</scope>
    <source>
        <strain evidence="19 20">CBS 12239</strain>
    </source>
</reference>
<evidence type="ECO:0000256" key="7">
    <source>
        <dbReference type="ARBA" id="ARBA00022980"/>
    </source>
</evidence>
<dbReference type="Pfam" id="PF05328">
    <property type="entry name" value="CybS"/>
    <property type="match status" value="1"/>
</dbReference>
<dbReference type="FunFam" id="1.10.455.10:FF:000006">
    <property type="entry name" value="37S ribosomal protein S7, mitochondrial"/>
    <property type="match status" value="1"/>
</dbReference>
<feature type="binding site" evidence="14">
    <location>
        <position position="117"/>
    </location>
    <ligand>
        <name>a ubiquinone</name>
        <dbReference type="ChEBI" id="CHEBI:16389"/>
        <note>ligand shared with IP/SDHB</note>
    </ligand>
</feature>
<keyword evidence="4 17" id="KW-0812">Transmembrane</keyword>
<dbReference type="GO" id="GO:0005840">
    <property type="term" value="C:ribosome"/>
    <property type="evidence" value="ECO:0007669"/>
    <property type="project" value="UniProtKB-KW"/>
</dbReference>
<dbReference type="GO" id="GO:1990904">
    <property type="term" value="C:ribonucleoprotein complex"/>
    <property type="evidence" value="ECO:0007669"/>
    <property type="project" value="UniProtKB-KW"/>
</dbReference>
<gene>
    <name evidence="19" type="ORF">KGF57_004238</name>
</gene>
<dbReference type="SUPFAM" id="SSF47973">
    <property type="entry name" value="Ribosomal protein S7"/>
    <property type="match status" value="1"/>
</dbReference>
<feature type="compositionally biased region" description="Basic and acidic residues" evidence="16">
    <location>
        <begin position="471"/>
        <end position="480"/>
    </location>
</feature>
<comment type="similarity">
    <text evidence="3">Belongs to the CybS family.</text>
</comment>
<dbReference type="PANTHER" id="PTHR11205">
    <property type="entry name" value="RIBOSOMAL PROTEIN S7"/>
    <property type="match status" value="1"/>
</dbReference>